<keyword evidence="3" id="KW-0132">Cell division</keyword>
<evidence type="ECO:0000256" key="2">
    <source>
        <dbReference type="ARBA" id="ARBA00022598"/>
    </source>
</evidence>
<dbReference type="InterPro" id="IPR013221">
    <property type="entry name" value="Mur_ligase_cen"/>
</dbReference>
<feature type="domain" description="Mur ligase C-terminal" evidence="12">
    <location>
        <begin position="334"/>
        <end position="448"/>
    </location>
</feature>
<reference evidence="14" key="1">
    <citation type="submission" date="2018-10" db="EMBL/GenBank/DDBJ databases">
        <authorList>
            <person name="Gruber-Vodicka H."/>
            <person name="Jaeckle O."/>
        </authorList>
    </citation>
    <scope>NUCLEOTIDE SEQUENCE</scope>
</reference>
<dbReference type="InterPro" id="IPR004101">
    <property type="entry name" value="Mur_ligase_C"/>
</dbReference>
<dbReference type="GO" id="GO:0047480">
    <property type="term" value="F:UDP-N-acetylmuramoyl-tripeptide-D-alanyl-D-alanine ligase activity"/>
    <property type="evidence" value="ECO:0007669"/>
    <property type="project" value="InterPro"/>
</dbReference>
<dbReference type="GO" id="GO:0009252">
    <property type="term" value="P:peptidoglycan biosynthetic process"/>
    <property type="evidence" value="ECO:0007669"/>
    <property type="project" value="UniProtKB-KW"/>
</dbReference>
<dbReference type="PANTHER" id="PTHR43024">
    <property type="entry name" value="UDP-N-ACETYLMURAMOYL-TRIPEPTIDE--D-ALANYL-D-ALANINE LIGASE"/>
    <property type="match status" value="1"/>
</dbReference>
<evidence type="ECO:0000256" key="9">
    <source>
        <dbReference type="ARBA" id="ARBA00023316"/>
    </source>
</evidence>
<evidence type="ECO:0000256" key="6">
    <source>
        <dbReference type="ARBA" id="ARBA00022960"/>
    </source>
</evidence>
<proteinExistence type="inferred from homology"/>
<keyword evidence="6" id="KW-0133">Cell shape</keyword>
<dbReference type="Pfam" id="PF02875">
    <property type="entry name" value="Mur_ligase_C"/>
    <property type="match status" value="1"/>
</dbReference>
<dbReference type="AlphaFoldDB" id="A0A484H677"/>
<keyword evidence="2 14" id="KW-0436">Ligase</keyword>
<dbReference type="Pfam" id="PF08245">
    <property type="entry name" value="Mur_ligase_M"/>
    <property type="match status" value="1"/>
</dbReference>
<keyword evidence="5" id="KW-0067">ATP-binding</keyword>
<evidence type="ECO:0000256" key="8">
    <source>
        <dbReference type="ARBA" id="ARBA00023306"/>
    </source>
</evidence>
<keyword evidence="8" id="KW-0131">Cell cycle</keyword>
<dbReference type="NCBIfam" id="TIGR01143">
    <property type="entry name" value="murF"/>
    <property type="match status" value="1"/>
</dbReference>
<evidence type="ECO:0000313" key="14">
    <source>
        <dbReference type="EMBL" id="VBB68881.1"/>
    </source>
</evidence>
<keyword evidence="7" id="KW-0573">Peptidoglycan synthesis</keyword>
<dbReference type="InterPro" id="IPR005863">
    <property type="entry name" value="UDP-N-AcMur_synth"/>
</dbReference>
<dbReference type="GO" id="GO:0051301">
    <property type="term" value="P:cell division"/>
    <property type="evidence" value="ECO:0007669"/>
    <property type="project" value="UniProtKB-KW"/>
</dbReference>
<dbReference type="SUPFAM" id="SSF53244">
    <property type="entry name" value="MurD-like peptide ligases, peptide-binding domain"/>
    <property type="match status" value="1"/>
</dbReference>
<dbReference type="Pfam" id="PF01225">
    <property type="entry name" value="Mur_ligase"/>
    <property type="match status" value="1"/>
</dbReference>
<dbReference type="InterPro" id="IPR000713">
    <property type="entry name" value="Mur_ligase_N"/>
</dbReference>
<dbReference type="HAMAP" id="MF_02019">
    <property type="entry name" value="MurF"/>
    <property type="match status" value="1"/>
</dbReference>
<evidence type="ECO:0000256" key="7">
    <source>
        <dbReference type="ARBA" id="ARBA00022984"/>
    </source>
</evidence>
<dbReference type="InterPro" id="IPR035911">
    <property type="entry name" value="MurE/MurF_N"/>
</dbReference>
<dbReference type="GO" id="GO:0005524">
    <property type="term" value="F:ATP binding"/>
    <property type="evidence" value="ECO:0007669"/>
    <property type="project" value="UniProtKB-KW"/>
</dbReference>
<feature type="domain" description="Mur ligase central" evidence="13">
    <location>
        <begin position="107"/>
        <end position="296"/>
    </location>
</feature>
<evidence type="ECO:0000256" key="10">
    <source>
        <dbReference type="ARBA" id="ARBA00031461"/>
    </source>
</evidence>
<keyword evidence="1" id="KW-0963">Cytoplasm</keyword>
<dbReference type="SUPFAM" id="SSF53623">
    <property type="entry name" value="MurD-like peptide ligases, catalytic domain"/>
    <property type="match status" value="1"/>
</dbReference>
<evidence type="ECO:0000256" key="5">
    <source>
        <dbReference type="ARBA" id="ARBA00022840"/>
    </source>
</evidence>
<dbReference type="EMBL" id="LR026963">
    <property type="protein sequence ID" value="VBB68881.1"/>
    <property type="molecule type" value="Genomic_DNA"/>
</dbReference>
<organism evidence="14">
    <name type="scientific">invertebrate metagenome</name>
    <dbReference type="NCBI Taxonomy" id="1711999"/>
    <lineage>
        <taxon>unclassified sequences</taxon>
        <taxon>metagenomes</taxon>
        <taxon>organismal metagenomes</taxon>
    </lineage>
</organism>
<dbReference type="Gene3D" id="3.90.190.20">
    <property type="entry name" value="Mur ligase, C-terminal domain"/>
    <property type="match status" value="1"/>
</dbReference>
<evidence type="ECO:0000259" key="12">
    <source>
        <dbReference type="Pfam" id="PF02875"/>
    </source>
</evidence>
<dbReference type="GO" id="GO:0071555">
    <property type="term" value="P:cell wall organization"/>
    <property type="evidence" value="ECO:0007669"/>
    <property type="project" value="UniProtKB-KW"/>
</dbReference>
<evidence type="ECO:0000259" key="11">
    <source>
        <dbReference type="Pfam" id="PF01225"/>
    </source>
</evidence>
<dbReference type="Gene3D" id="3.40.1390.10">
    <property type="entry name" value="MurE/MurF, N-terminal domain"/>
    <property type="match status" value="1"/>
</dbReference>
<feature type="domain" description="Mur ligase N-terminal catalytic" evidence="11">
    <location>
        <begin position="23"/>
        <end position="69"/>
    </location>
</feature>
<dbReference type="InterPro" id="IPR036615">
    <property type="entry name" value="Mur_ligase_C_dom_sf"/>
</dbReference>
<evidence type="ECO:0000256" key="3">
    <source>
        <dbReference type="ARBA" id="ARBA00022618"/>
    </source>
</evidence>
<evidence type="ECO:0000259" key="13">
    <source>
        <dbReference type="Pfam" id="PF08245"/>
    </source>
</evidence>
<dbReference type="SUPFAM" id="SSF63418">
    <property type="entry name" value="MurE/MurF N-terminal domain"/>
    <property type="match status" value="1"/>
</dbReference>
<dbReference type="GO" id="GO:0008360">
    <property type="term" value="P:regulation of cell shape"/>
    <property type="evidence" value="ECO:0007669"/>
    <property type="project" value="UniProtKB-KW"/>
</dbReference>
<dbReference type="PANTHER" id="PTHR43024:SF1">
    <property type="entry name" value="UDP-N-ACETYLMURAMOYL-TRIPEPTIDE--D-ALANYL-D-ALANINE LIGASE"/>
    <property type="match status" value="1"/>
</dbReference>
<protein>
    <recommendedName>
        <fullName evidence="10">UDP-MurNAc-pentapeptide synthetase</fullName>
    </recommendedName>
</protein>
<evidence type="ECO:0000256" key="1">
    <source>
        <dbReference type="ARBA" id="ARBA00022490"/>
    </source>
</evidence>
<sequence>MTSLWTATEAATATGGSVAADWHVNGVSIDSRTLRVGELFIALQGPNYDGHDFVATALARGATAAVVARIPDGVSLKQLLIVQNTHTALEALAHHARLRSSAQVVAITGSVGKTSTKEMLRRVLAGQGHTHASEGNLNNHLGVPLTLARMPAATAFVVLEMGMNHAGELAPLSRLAQPDVAVITAVEAVHLESFASTLAIADAKAEIFTGMNRNGIAILNRESPYFDHLARHALAAGITCIYGFGHHREAEFRLCNYALVENGTIVRANVLEQPAAYMLSTYGRHWALNSLAVLATVHAVGGRISQVANTLTTVHPLPGRGVRHKLILDCCGSSIEVIDESYNANPVAVQAAIEVLGAAHPGPGGRRIAVLGDMLELGTGAAALHADLAASILDHRIDLVFTAGLLMASLHEALPPERRGSHAVSTAVLAAQVVAAIRSGDVVLVKGSAGSQTGVILAALQRNSLTQPGTSGV</sequence>
<keyword evidence="9" id="KW-0961">Cell wall biogenesis/degradation</keyword>
<name>A0A484H677_9ZZZZ</name>
<evidence type="ECO:0000256" key="4">
    <source>
        <dbReference type="ARBA" id="ARBA00022741"/>
    </source>
</evidence>
<dbReference type="InterPro" id="IPR036565">
    <property type="entry name" value="Mur-like_cat_sf"/>
</dbReference>
<gene>
    <name evidence="14" type="ORF">RIEGSTA812A_PEG_354</name>
</gene>
<dbReference type="Gene3D" id="3.40.1190.10">
    <property type="entry name" value="Mur-like, catalytic domain"/>
    <property type="match status" value="1"/>
</dbReference>
<accession>A0A484H677</accession>
<dbReference type="InterPro" id="IPR051046">
    <property type="entry name" value="MurCDEF_CellWall_CoF430Synth"/>
</dbReference>
<keyword evidence="4" id="KW-0547">Nucleotide-binding</keyword>